<dbReference type="Proteomes" id="UP000260680">
    <property type="component" value="Unassembled WGS sequence"/>
</dbReference>
<accession>A0A3E2NB78</accession>
<reference evidence="2 3" key="1">
    <citation type="submission" date="2018-07" db="EMBL/GenBank/DDBJ databases">
        <title>New species, Clostridium PI-S10-A1B.</title>
        <authorList>
            <person name="Krishna G."/>
            <person name="Summeta K."/>
            <person name="Shikha S."/>
            <person name="Prabhu P.B."/>
            <person name="Suresh K."/>
        </authorList>
    </citation>
    <scope>NUCLEOTIDE SEQUENCE [LARGE SCALE GENOMIC DNA]</scope>
    <source>
        <strain evidence="2 3">PI-S10-A1B</strain>
    </source>
</reference>
<evidence type="ECO:0000313" key="2">
    <source>
        <dbReference type="EMBL" id="RFZ78242.1"/>
    </source>
</evidence>
<proteinExistence type="predicted"/>
<protein>
    <submittedName>
        <fullName evidence="2">Uncharacterized protein</fullName>
    </submittedName>
</protein>
<name>A0A3E2NB78_9FIRM</name>
<feature type="region of interest" description="Disordered" evidence="1">
    <location>
        <begin position="95"/>
        <end position="118"/>
    </location>
</feature>
<organism evidence="2 3">
    <name type="scientific">Lacrimispora amygdalina</name>
    <dbReference type="NCBI Taxonomy" id="253257"/>
    <lineage>
        <taxon>Bacteria</taxon>
        <taxon>Bacillati</taxon>
        <taxon>Bacillota</taxon>
        <taxon>Clostridia</taxon>
        <taxon>Lachnospirales</taxon>
        <taxon>Lachnospiraceae</taxon>
        <taxon>Lacrimispora</taxon>
    </lineage>
</organism>
<dbReference type="OrthoDB" id="9800084at2"/>
<dbReference type="RefSeq" id="WP_117417616.1">
    <property type="nucleotide sequence ID" value="NZ_QOHO01000043.1"/>
</dbReference>
<sequence>MKMNNEFIEDEEFLELKSPTSVPIYEQEVCINMMRDEKTATIYTSDSTYITKLDKLCGTSPDMYSVIEETKCGKTYLLQDKTLISFRAKKKELSDEQRQAAGERMRKYQASKLTQNEF</sequence>
<dbReference type="EMBL" id="QOHO01000043">
    <property type="protein sequence ID" value="RFZ78242.1"/>
    <property type="molecule type" value="Genomic_DNA"/>
</dbReference>
<comment type="caution">
    <text evidence="2">The sequence shown here is derived from an EMBL/GenBank/DDBJ whole genome shotgun (WGS) entry which is preliminary data.</text>
</comment>
<dbReference type="AlphaFoldDB" id="A0A3E2NB78"/>
<gene>
    <name evidence="2" type="ORF">DS742_14105</name>
</gene>
<evidence type="ECO:0000313" key="3">
    <source>
        <dbReference type="Proteomes" id="UP000260680"/>
    </source>
</evidence>
<feature type="compositionally biased region" description="Basic and acidic residues" evidence="1">
    <location>
        <begin position="95"/>
        <end position="106"/>
    </location>
</feature>
<evidence type="ECO:0000256" key="1">
    <source>
        <dbReference type="SAM" id="MobiDB-lite"/>
    </source>
</evidence>